<evidence type="ECO:0000259" key="1">
    <source>
        <dbReference type="Pfam" id="PF13240"/>
    </source>
</evidence>
<dbReference type="Pfam" id="PF13240">
    <property type="entry name" value="Zn_Ribbon_1"/>
    <property type="match status" value="1"/>
</dbReference>
<dbReference type="EMBL" id="LAZR01043517">
    <property type="protein sequence ID" value="KKL06883.1"/>
    <property type="molecule type" value="Genomic_DNA"/>
</dbReference>
<name>A0A0F9D486_9ZZZZ</name>
<sequence length="30" mass="3361">MYCAFCGTENDNKSQFCTNCGNNIQENIVV</sequence>
<comment type="caution">
    <text evidence="2">The sequence shown here is derived from an EMBL/GenBank/DDBJ whole genome shotgun (WGS) entry which is preliminary data.</text>
</comment>
<organism evidence="2">
    <name type="scientific">marine sediment metagenome</name>
    <dbReference type="NCBI Taxonomy" id="412755"/>
    <lineage>
        <taxon>unclassified sequences</taxon>
        <taxon>metagenomes</taxon>
        <taxon>ecological metagenomes</taxon>
    </lineage>
</organism>
<evidence type="ECO:0000313" key="2">
    <source>
        <dbReference type="EMBL" id="KKL06883.1"/>
    </source>
</evidence>
<protein>
    <recommendedName>
        <fullName evidence="1">Zinc-ribbon domain-containing protein</fullName>
    </recommendedName>
</protein>
<dbReference type="AlphaFoldDB" id="A0A0F9D486"/>
<proteinExistence type="predicted"/>
<dbReference type="InterPro" id="IPR026870">
    <property type="entry name" value="Zinc_ribbon_dom"/>
</dbReference>
<feature type="non-terminal residue" evidence="2">
    <location>
        <position position="30"/>
    </location>
</feature>
<gene>
    <name evidence="2" type="ORF">LCGC14_2591560</name>
</gene>
<feature type="domain" description="Zinc-ribbon" evidence="1">
    <location>
        <begin position="2"/>
        <end position="22"/>
    </location>
</feature>
<accession>A0A0F9D486</accession>
<reference evidence="2" key="1">
    <citation type="journal article" date="2015" name="Nature">
        <title>Complex archaea that bridge the gap between prokaryotes and eukaryotes.</title>
        <authorList>
            <person name="Spang A."/>
            <person name="Saw J.H."/>
            <person name="Jorgensen S.L."/>
            <person name="Zaremba-Niedzwiedzka K."/>
            <person name="Martijn J."/>
            <person name="Lind A.E."/>
            <person name="van Eijk R."/>
            <person name="Schleper C."/>
            <person name="Guy L."/>
            <person name="Ettema T.J."/>
        </authorList>
    </citation>
    <scope>NUCLEOTIDE SEQUENCE</scope>
</reference>